<dbReference type="EC" id="6.3.2.4" evidence="6 22"/>
<keyword evidence="29" id="KW-1185">Reference proteome</keyword>
<dbReference type="InterPro" id="IPR011095">
    <property type="entry name" value="Dala_Dala_lig_C"/>
</dbReference>
<dbReference type="FunFam" id="3.30.1490.20:FF:000007">
    <property type="entry name" value="D-alanine--D-alanine ligase"/>
    <property type="match status" value="1"/>
</dbReference>
<proteinExistence type="inferred from homology"/>
<evidence type="ECO:0000256" key="13">
    <source>
        <dbReference type="ARBA" id="ARBA00022960"/>
    </source>
</evidence>
<dbReference type="PANTHER" id="PTHR23132">
    <property type="entry name" value="D-ALANINE--D-ALANINE LIGASE"/>
    <property type="match status" value="1"/>
</dbReference>
<dbReference type="AlphaFoldDB" id="A0A6I0F582"/>
<evidence type="ECO:0000256" key="25">
    <source>
        <dbReference type="PIRSR" id="PIRSR039102-3"/>
    </source>
</evidence>
<evidence type="ECO:0000256" key="3">
    <source>
        <dbReference type="ARBA" id="ARBA00004496"/>
    </source>
</evidence>
<comment type="catalytic activity">
    <reaction evidence="17 22">
        <text>2 D-alanine + ATP = D-alanyl-D-alanine + ADP + phosphate + H(+)</text>
        <dbReference type="Rhea" id="RHEA:11224"/>
        <dbReference type="ChEBI" id="CHEBI:15378"/>
        <dbReference type="ChEBI" id="CHEBI:30616"/>
        <dbReference type="ChEBI" id="CHEBI:43474"/>
        <dbReference type="ChEBI" id="CHEBI:57416"/>
        <dbReference type="ChEBI" id="CHEBI:57822"/>
        <dbReference type="ChEBI" id="CHEBI:456216"/>
        <dbReference type="EC" id="6.3.2.4"/>
    </reaction>
</comment>
<feature type="binding site" evidence="24">
    <location>
        <begin position="188"/>
        <end position="189"/>
    </location>
    <ligand>
        <name>ATP</name>
        <dbReference type="ChEBI" id="CHEBI:30616"/>
    </ligand>
</feature>
<dbReference type="GO" id="GO:0008360">
    <property type="term" value="P:regulation of cell shape"/>
    <property type="evidence" value="ECO:0007669"/>
    <property type="project" value="UniProtKB-KW"/>
</dbReference>
<dbReference type="FunFam" id="3.30.470.20:FF:000008">
    <property type="entry name" value="D-alanine--D-alanine ligase"/>
    <property type="match status" value="1"/>
</dbReference>
<evidence type="ECO:0000256" key="26">
    <source>
        <dbReference type="PROSITE-ProRule" id="PRU00409"/>
    </source>
</evidence>
<evidence type="ECO:0000256" key="1">
    <source>
        <dbReference type="ARBA" id="ARBA00001936"/>
    </source>
</evidence>
<comment type="cofactor">
    <cofactor evidence="25">
        <name>Mg(2+)</name>
        <dbReference type="ChEBI" id="CHEBI:18420"/>
    </cofactor>
    <cofactor evidence="25">
        <name>Mn(2+)</name>
        <dbReference type="ChEBI" id="CHEBI:29035"/>
    </cofactor>
    <text evidence="25">Binds 2 magnesium or manganese ions per subunit.</text>
</comment>
<evidence type="ECO:0000256" key="23">
    <source>
        <dbReference type="PIRSR" id="PIRSR039102-1"/>
    </source>
</evidence>
<dbReference type="SUPFAM" id="SSF52440">
    <property type="entry name" value="PreATP-grasp domain"/>
    <property type="match status" value="1"/>
</dbReference>
<feature type="binding site" evidence="24">
    <location>
        <begin position="180"/>
        <end position="182"/>
    </location>
    <ligand>
        <name>ATP</name>
        <dbReference type="ChEBI" id="CHEBI:30616"/>
    </ligand>
</feature>
<dbReference type="InterPro" id="IPR013815">
    <property type="entry name" value="ATP_grasp_subdomain_1"/>
</dbReference>
<dbReference type="Gene3D" id="3.30.1490.20">
    <property type="entry name" value="ATP-grasp fold, A domain"/>
    <property type="match status" value="1"/>
</dbReference>
<keyword evidence="13 22" id="KW-0133">Cell shape</keyword>
<reference evidence="28 29" key="1">
    <citation type="submission" date="2019-10" db="EMBL/GenBank/DDBJ databases">
        <title>Whole-genome sequence of the extremophile Heliorestis acidaminivorans DSM 24790.</title>
        <authorList>
            <person name="Kyndt J.A."/>
            <person name="Meyer T.E."/>
        </authorList>
    </citation>
    <scope>NUCLEOTIDE SEQUENCE [LARGE SCALE GENOMIC DNA]</scope>
    <source>
        <strain evidence="28 29">DSM 24790</strain>
    </source>
</reference>
<evidence type="ECO:0000256" key="8">
    <source>
        <dbReference type="ARBA" id="ARBA00022598"/>
    </source>
</evidence>
<dbReference type="GO" id="GO:0005524">
    <property type="term" value="F:ATP binding"/>
    <property type="evidence" value="ECO:0007669"/>
    <property type="project" value="UniProtKB-UniRule"/>
</dbReference>
<dbReference type="InterPro" id="IPR016185">
    <property type="entry name" value="PreATP-grasp_dom_sf"/>
</dbReference>
<keyword evidence="14 22" id="KW-0573">Peptidoglycan synthesis</keyword>
<feature type="domain" description="ATP-grasp" evidence="27">
    <location>
        <begin position="139"/>
        <end position="345"/>
    </location>
</feature>
<evidence type="ECO:0000256" key="16">
    <source>
        <dbReference type="ARBA" id="ARBA00023316"/>
    </source>
</evidence>
<dbReference type="InterPro" id="IPR011127">
    <property type="entry name" value="Dala_Dala_lig_N"/>
</dbReference>
<feature type="binding site" evidence="25">
    <location>
        <position position="314"/>
    </location>
    <ligand>
        <name>Mg(2+)</name>
        <dbReference type="ChEBI" id="CHEBI:18420"/>
        <label>2</label>
    </ligand>
</feature>
<evidence type="ECO:0000256" key="2">
    <source>
        <dbReference type="ARBA" id="ARBA00003921"/>
    </source>
</evidence>
<feature type="binding site" evidence="25">
    <location>
        <position position="298"/>
    </location>
    <ligand>
        <name>Mg(2+)</name>
        <dbReference type="ChEBI" id="CHEBI:18420"/>
        <label>1</label>
    </ligand>
</feature>
<dbReference type="EMBL" id="WBXO01000001">
    <property type="protein sequence ID" value="KAB2954663.1"/>
    <property type="molecule type" value="Genomic_DNA"/>
</dbReference>
<keyword evidence="16 22" id="KW-0961">Cell wall biogenesis/degradation</keyword>
<dbReference type="InterPro" id="IPR000291">
    <property type="entry name" value="D-Ala_lig_Van_CS"/>
</dbReference>
<keyword evidence="7 22" id="KW-0963">Cytoplasm</keyword>
<dbReference type="GO" id="GO:0005829">
    <property type="term" value="C:cytosol"/>
    <property type="evidence" value="ECO:0007669"/>
    <property type="project" value="TreeGrafter"/>
</dbReference>
<feature type="binding site" evidence="25">
    <location>
        <position position="312"/>
    </location>
    <ligand>
        <name>Mg(2+)</name>
        <dbReference type="ChEBI" id="CHEBI:18420"/>
        <label>1</label>
    </ligand>
</feature>
<evidence type="ECO:0000256" key="19">
    <source>
        <dbReference type="ARBA" id="ARBA00068427"/>
    </source>
</evidence>
<dbReference type="Gene3D" id="3.40.50.20">
    <property type="match status" value="1"/>
</dbReference>
<dbReference type="PROSITE" id="PS00843">
    <property type="entry name" value="DALA_DALA_LIGASE_1"/>
    <property type="match status" value="1"/>
</dbReference>
<comment type="function">
    <text evidence="2 22">Cell wall formation.</text>
</comment>
<dbReference type="Pfam" id="PF07478">
    <property type="entry name" value="Dala_Dala_lig_C"/>
    <property type="match status" value="1"/>
</dbReference>
<evidence type="ECO:0000256" key="17">
    <source>
        <dbReference type="ARBA" id="ARBA00047614"/>
    </source>
</evidence>
<dbReference type="InterPro" id="IPR005905">
    <property type="entry name" value="D_ala_D_ala"/>
</dbReference>
<dbReference type="Proteomes" id="UP000468766">
    <property type="component" value="Unassembled WGS sequence"/>
</dbReference>
<feature type="active site" evidence="23">
    <location>
        <position position="188"/>
    </location>
</feature>
<dbReference type="PROSITE" id="PS00844">
    <property type="entry name" value="DALA_DALA_LIGASE_2"/>
    <property type="match status" value="1"/>
</dbReference>
<evidence type="ECO:0000256" key="11">
    <source>
        <dbReference type="ARBA" id="ARBA00022840"/>
    </source>
</evidence>
<dbReference type="InterPro" id="IPR011761">
    <property type="entry name" value="ATP-grasp"/>
</dbReference>
<dbReference type="PROSITE" id="PS50975">
    <property type="entry name" value="ATP_GRASP"/>
    <property type="match status" value="1"/>
</dbReference>
<name>A0A6I0F582_9FIRM</name>
<evidence type="ECO:0000256" key="4">
    <source>
        <dbReference type="ARBA" id="ARBA00004752"/>
    </source>
</evidence>
<comment type="subcellular location">
    <subcellularLocation>
        <location evidence="3 22">Cytoplasm</location>
    </subcellularLocation>
</comment>
<keyword evidence="12 25" id="KW-0460">Magnesium</keyword>
<evidence type="ECO:0000256" key="24">
    <source>
        <dbReference type="PIRSR" id="PIRSR039102-2"/>
    </source>
</evidence>
<evidence type="ECO:0000256" key="20">
    <source>
        <dbReference type="ARBA" id="ARBA00076288"/>
    </source>
</evidence>
<comment type="similarity">
    <text evidence="5 22">Belongs to the D-alanine--D-alanine ligase family.</text>
</comment>
<organism evidence="28 29">
    <name type="scientific">Heliorestis acidaminivorans</name>
    <dbReference type="NCBI Taxonomy" id="553427"/>
    <lineage>
        <taxon>Bacteria</taxon>
        <taxon>Bacillati</taxon>
        <taxon>Bacillota</taxon>
        <taxon>Clostridia</taxon>
        <taxon>Eubacteriales</taxon>
        <taxon>Heliobacteriaceae</taxon>
        <taxon>Heliorestis</taxon>
    </lineage>
</organism>
<dbReference type="PIRSF" id="PIRSF039102">
    <property type="entry name" value="Ddl/VanB"/>
    <property type="match status" value="1"/>
</dbReference>
<comment type="pathway">
    <text evidence="4 22">Cell wall biogenesis; peptidoglycan biosynthesis.</text>
</comment>
<keyword evidence="9 25" id="KW-0479">Metal-binding</keyword>
<dbReference type="GO" id="GO:0046872">
    <property type="term" value="F:metal ion binding"/>
    <property type="evidence" value="ECO:0007669"/>
    <property type="project" value="UniProtKB-KW"/>
</dbReference>
<evidence type="ECO:0000313" key="29">
    <source>
        <dbReference type="Proteomes" id="UP000468766"/>
    </source>
</evidence>
<comment type="caution">
    <text evidence="28">The sequence shown here is derived from an EMBL/GenBank/DDBJ whole genome shotgun (WGS) entry which is preliminary data.</text>
</comment>
<evidence type="ECO:0000256" key="15">
    <source>
        <dbReference type="ARBA" id="ARBA00023211"/>
    </source>
</evidence>
<evidence type="ECO:0000313" key="28">
    <source>
        <dbReference type="EMBL" id="KAB2954663.1"/>
    </source>
</evidence>
<feature type="binding site" evidence="25">
    <location>
        <position position="312"/>
    </location>
    <ligand>
        <name>Mg(2+)</name>
        <dbReference type="ChEBI" id="CHEBI:18420"/>
        <label>2</label>
    </ligand>
</feature>
<evidence type="ECO:0000259" key="27">
    <source>
        <dbReference type="PROSITE" id="PS50975"/>
    </source>
</evidence>
<evidence type="ECO:0000256" key="21">
    <source>
        <dbReference type="ARBA" id="ARBA00077154"/>
    </source>
</evidence>
<dbReference type="PANTHER" id="PTHR23132:SF25">
    <property type="entry name" value="D-ALANINE--D-ALANINE LIGASE A"/>
    <property type="match status" value="1"/>
</dbReference>
<dbReference type="UniPathway" id="UPA00219"/>
<evidence type="ECO:0000256" key="18">
    <source>
        <dbReference type="ARBA" id="ARBA00060592"/>
    </source>
</evidence>
<evidence type="ECO:0000256" key="10">
    <source>
        <dbReference type="ARBA" id="ARBA00022741"/>
    </source>
</evidence>
<dbReference type="GO" id="GO:0008716">
    <property type="term" value="F:D-alanine-D-alanine ligase activity"/>
    <property type="evidence" value="ECO:0007669"/>
    <property type="project" value="UniProtKB-UniRule"/>
</dbReference>
<keyword evidence="11 26" id="KW-0067">ATP-binding</keyword>
<dbReference type="NCBIfam" id="NF002378">
    <property type="entry name" value="PRK01372.1"/>
    <property type="match status" value="1"/>
</dbReference>
<dbReference type="NCBIfam" id="NF002528">
    <property type="entry name" value="PRK01966.1-4"/>
    <property type="match status" value="1"/>
</dbReference>
<dbReference type="GO" id="GO:0071555">
    <property type="term" value="P:cell wall organization"/>
    <property type="evidence" value="ECO:0007669"/>
    <property type="project" value="UniProtKB-KW"/>
</dbReference>
<evidence type="ECO:0000256" key="6">
    <source>
        <dbReference type="ARBA" id="ARBA00012216"/>
    </source>
</evidence>
<feature type="binding site" evidence="24">
    <location>
        <position position="135"/>
    </location>
    <ligand>
        <name>ATP</name>
        <dbReference type="ChEBI" id="CHEBI:30616"/>
    </ligand>
</feature>
<dbReference type="SUPFAM" id="SSF56059">
    <property type="entry name" value="Glutathione synthetase ATP-binding domain-like"/>
    <property type="match status" value="1"/>
</dbReference>
<feature type="active site" evidence="23">
    <location>
        <position position="15"/>
    </location>
</feature>
<evidence type="ECO:0000256" key="22">
    <source>
        <dbReference type="HAMAP-Rule" id="MF_00047"/>
    </source>
</evidence>
<dbReference type="NCBIfam" id="TIGR01205">
    <property type="entry name" value="D_ala_D_alaTIGR"/>
    <property type="match status" value="1"/>
</dbReference>
<feature type="binding site" evidence="24">
    <location>
        <begin position="218"/>
        <end position="225"/>
    </location>
    <ligand>
        <name>ATP</name>
        <dbReference type="ChEBI" id="CHEBI:30616"/>
    </ligand>
</feature>
<keyword evidence="10 24" id="KW-0547">Nucleotide-binding</keyword>
<dbReference type="HAMAP" id="MF_00047">
    <property type="entry name" value="Dala_Dala_lig"/>
    <property type="match status" value="1"/>
</dbReference>
<evidence type="ECO:0000256" key="9">
    <source>
        <dbReference type="ARBA" id="ARBA00022723"/>
    </source>
</evidence>
<keyword evidence="15 25" id="KW-0464">Manganese</keyword>
<comment type="pathway">
    <text evidence="18">Glycan biosynthesis.</text>
</comment>
<dbReference type="OrthoDB" id="9813261at2"/>
<keyword evidence="8 22" id="KW-0436">Ligase</keyword>
<comment type="cofactor">
    <cofactor evidence="1">
        <name>Mn(2+)</name>
        <dbReference type="ChEBI" id="CHEBI:29035"/>
    </cofactor>
</comment>
<accession>A0A6I0F582</accession>
<feature type="binding site" evidence="24">
    <location>
        <begin position="311"/>
        <end position="312"/>
    </location>
    <ligand>
        <name>ATP</name>
        <dbReference type="ChEBI" id="CHEBI:30616"/>
    </ligand>
</feature>
<dbReference type="Gene3D" id="3.30.470.20">
    <property type="entry name" value="ATP-grasp fold, B domain"/>
    <property type="match status" value="1"/>
</dbReference>
<dbReference type="RefSeq" id="WP_151618319.1">
    <property type="nucleotide sequence ID" value="NZ_WBXO01000001.1"/>
</dbReference>
<feature type="active site" evidence="23">
    <location>
        <position position="323"/>
    </location>
</feature>
<protein>
    <recommendedName>
        <fullName evidence="19 22">D-alanine--D-alanine ligase</fullName>
        <ecNumber evidence="6 22">6.3.2.4</ecNumber>
    </recommendedName>
    <alternativeName>
        <fullName evidence="21 22">D-Ala-D-Ala ligase</fullName>
    </alternativeName>
    <alternativeName>
        <fullName evidence="20 22">D-alanylalanine synthetase</fullName>
    </alternativeName>
</protein>
<evidence type="ECO:0000256" key="7">
    <source>
        <dbReference type="ARBA" id="ARBA00022490"/>
    </source>
</evidence>
<dbReference type="Pfam" id="PF01820">
    <property type="entry name" value="Dala_Dala_lig_N"/>
    <property type="match status" value="1"/>
</dbReference>
<evidence type="ECO:0000256" key="5">
    <source>
        <dbReference type="ARBA" id="ARBA00010871"/>
    </source>
</evidence>
<sequence length="358" mass="39307">MKKKVALLCGGRSGEHEVSLVSANSVAGALDKAKYEVLIVAIDGQGKWWLGDDVIEKMQKDHKPYGEPVYMLPEPGRQGLLRYTEKGWAEIAVDVFFPVLHGPNGEDGTIQGLFELANVPYVGCGVLASACGMDKGAMKSLFAQAGLPQVPYSIVHRSQWEKDVTSIIENIEKNLAYPLFVKPANMGSSVGVSKASNREELQKSFAEALLYDHKIVVEEGVDAREIEVSVLGNEEVSASIAGEIVPCNDFYDYKAKYVDNKSSLLIPAPLSEQEMALFQEMAIKAFKAIDGTGLARVDFFMDKKSGQILINELNTLPGFTSISMYPKLWEASGLNYSDLLTKLIELATARYEVKQKLK</sequence>
<evidence type="ECO:0000256" key="12">
    <source>
        <dbReference type="ARBA" id="ARBA00022842"/>
    </source>
</evidence>
<gene>
    <name evidence="22" type="primary">ddl</name>
    <name evidence="28" type="ORF">F9B85_00620</name>
</gene>
<dbReference type="NCBIfam" id="NF002526">
    <property type="entry name" value="PRK01966.1-2"/>
    <property type="match status" value="1"/>
</dbReference>
<dbReference type="GO" id="GO:0009252">
    <property type="term" value="P:peptidoglycan biosynthetic process"/>
    <property type="evidence" value="ECO:0007669"/>
    <property type="project" value="UniProtKB-UniRule"/>
</dbReference>
<evidence type="ECO:0000256" key="14">
    <source>
        <dbReference type="ARBA" id="ARBA00022984"/>
    </source>
</evidence>